<dbReference type="EMBL" id="JNBY01000155">
    <property type="protein sequence ID" value="KDN80997.1"/>
    <property type="molecule type" value="Genomic_DNA"/>
</dbReference>
<dbReference type="AlphaFoldDB" id="A0A066YIK8"/>
<dbReference type="Proteomes" id="UP000027178">
    <property type="component" value="Unassembled WGS sequence"/>
</dbReference>
<accession>A0A066YIK8</accession>
<evidence type="ECO:0000313" key="1">
    <source>
        <dbReference type="EMBL" id="KDN80997.1"/>
    </source>
</evidence>
<name>A0A066YIK8_9ACTN</name>
<comment type="caution">
    <text evidence="1">The sequence shown here is derived from an EMBL/GenBank/DDBJ whole genome shotgun (WGS) entry which is preliminary data.</text>
</comment>
<evidence type="ECO:0000313" key="2">
    <source>
        <dbReference type="Proteomes" id="UP000027178"/>
    </source>
</evidence>
<proteinExistence type="predicted"/>
<dbReference type="OrthoDB" id="3483116at2"/>
<dbReference type="RefSeq" id="WP_035869398.1">
    <property type="nucleotide sequence ID" value="NZ_KK853997.1"/>
</dbReference>
<protein>
    <submittedName>
        <fullName evidence="1">Uncharacterized protein</fullName>
    </submittedName>
</protein>
<sequence length="330" mass="35097">MTGERVRPQLVFVHGIGRPRDPQQELAEWTRALADGARAAGFADEISALTMGWSADAAFAHYGDLFYDADAQGTGGPGAGGPGETDEEEAAVMLGLLAELVDELLERAEDEDSRDLRRIRAQLAPDDQAQGVGNLARTLAAGLAALAAVPGLNAGARVLSRQKILSIVSQPGRYLARREPDAAGRTLDRRIRDRVLGCLDPARPAIVVAHSLGTVVALEALAEHPGPVPLFVTLGSPITTRGVVWPLLRPSPPATPATVDAWADFRDGDDLVVPKRRLAKAVVPNARGVRPLSERMESATLWPHDATSYLRRAEVADPVMRALAAPAAVR</sequence>
<dbReference type="PATRIC" id="fig|1348663.4.peg.6860"/>
<reference evidence="1 2" key="1">
    <citation type="submission" date="2014-05" db="EMBL/GenBank/DDBJ databases">
        <title>Draft Genome Sequence of Kitasatospora cheerisanensis KCTC 2395.</title>
        <authorList>
            <person name="Nam D.H."/>
        </authorList>
    </citation>
    <scope>NUCLEOTIDE SEQUENCE [LARGE SCALE GENOMIC DNA]</scope>
    <source>
        <strain evidence="1 2">KCTC 2395</strain>
    </source>
</reference>
<dbReference type="SUPFAM" id="SSF53474">
    <property type="entry name" value="alpha/beta-Hydrolases"/>
    <property type="match status" value="1"/>
</dbReference>
<organism evidence="1 2">
    <name type="scientific">Kitasatospora cheerisanensis KCTC 2395</name>
    <dbReference type="NCBI Taxonomy" id="1348663"/>
    <lineage>
        <taxon>Bacteria</taxon>
        <taxon>Bacillati</taxon>
        <taxon>Actinomycetota</taxon>
        <taxon>Actinomycetes</taxon>
        <taxon>Kitasatosporales</taxon>
        <taxon>Streptomycetaceae</taxon>
        <taxon>Kitasatospora</taxon>
    </lineage>
</organism>
<dbReference type="eggNOG" id="COG3591">
    <property type="taxonomic scope" value="Bacteria"/>
</dbReference>
<dbReference type="Gene3D" id="3.40.50.1820">
    <property type="entry name" value="alpha/beta hydrolase"/>
    <property type="match status" value="1"/>
</dbReference>
<dbReference type="HOGENOM" id="CLU_070813_2_0_11"/>
<dbReference type="InterPro" id="IPR029058">
    <property type="entry name" value="AB_hydrolase_fold"/>
</dbReference>
<keyword evidence="2" id="KW-1185">Reference proteome</keyword>
<gene>
    <name evidence="1" type="ORF">KCH_70910</name>
</gene>